<proteinExistence type="predicted"/>
<sequence>MSEKIKRPMTGLMMLVGGGMLGAGLGLLFAPCAGEKSRKKMMRMGKSIGNRSDRMMRDLSDRMDELVDTMSGMSGKAGKFMHLR</sequence>
<name>A0ABS0YXZ7_9BACT</name>
<comment type="caution">
    <text evidence="2">The sequence shown here is derived from an EMBL/GenBank/DDBJ whole genome shotgun (WGS) entry which is preliminary data.</text>
</comment>
<organism evidence="2 3">
    <name type="scientific">Geomonas propionica</name>
    <dbReference type="NCBI Taxonomy" id="2798582"/>
    <lineage>
        <taxon>Bacteria</taxon>
        <taxon>Pseudomonadati</taxon>
        <taxon>Thermodesulfobacteriota</taxon>
        <taxon>Desulfuromonadia</taxon>
        <taxon>Geobacterales</taxon>
        <taxon>Geobacteraceae</taxon>
        <taxon>Geomonas</taxon>
    </lineage>
</organism>
<evidence type="ECO:0000313" key="2">
    <source>
        <dbReference type="EMBL" id="MBJ6802791.1"/>
    </source>
</evidence>
<dbReference type="RefSeq" id="WP_199397261.1">
    <property type="nucleotide sequence ID" value="NZ_JAEMHK010000027.1"/>
</dbReference>
<keyword evidence="1" id="KW-1133">Transmembrane helix</keyword>
<protein>
    <submittedName>
        <fullName evidence="2">YtxH domain-containing protein</fullName>
    </submittedName>
</protein>
<keyword evidence="1" id="KW-0812">Transmembrane</keyword>
<dbReference type="Proteomes" id="UP000641025">
    <property type="component" value="Unassembled WGS sequence"/>
</dbReference>
<evidence type="ECO:0000256" key="1">
    <source>
        <dbReference type="SAM" id="Phobius"/>
    </source>
</evidence>
<dbReference type="InterPro" id="IPR024623">
    <property type="entry name" value="YtxH"/>
</dbReference>
<accession>A0ABS0YXZ7</accession>
<keyword evidence="1" id="KW-0472">Membrane</keyword>
<keyword evidence="3" id="KW-1185">Reference proteome</keyword>
<dbReference type="Pfam" id="PF12732">
    <property type="entry name" value="YtxH"/>
    <property type="match status" value="1"/>
</dbReference>
<reference evidence="2 3" key="1">
    <citation type="submission" date="2020-12" db="EMBL/GenBank/DDBJ databases">
        <title>Geomonas sp. Red259, isolated from paddy soil.</title>
        <authorList>
            <person name="Xu Z."/>
            <person name="Zhang Z."/>
            <person name="Masuda Y."/>
            <person name="Itoh H."/>
            <person name="Senoo K."/>
        </authorList>
    </citation>
    <scope>NUCLEOTIDE SEQUENCE [LARGE SCALE GENOMIC DNA]</scope>
    <source>
        <strain evidence="2 3">Red259</strain>
    </source>
</reference>
<dbReference type="EMBL" id="JAEMHK010000027">
    <property type="protein sequence ID" value="MBJ6802791.1"/>
    <property type="molecule type" value="Genomic_DNA"/>
</dbReference>
<gene>
    <name evidence="2" type="ORF">JFN90_21890</name>
</gene>
<evidence type="ECO:0000313" key="3">
    <source>
        <dbReference type="Proteomes" id="UP000641025"/>
    </source>
</evidence>
<feature type="transmembrane region" description="Helical" evidence="1">
    <location>
        <begin position="12"/>
        <end position="34"/>
    </location>
</feature>